<protein>
    <submittedName>
        <fullName evidence="2">RL1D1 protein</fullName>
    </submittedName>
</protein>
<feature type="compositionally biased region" description="Basic and acidic residues" evidence="1">
    <location>
        <begin position="385"/>
        <end position="401"/>
    </location>
</feature>
<dbReference type="Pfam" id="PF00687">
    <property type="entry name" value="Ribosomal_L1"/>
    <property type="match status" value="1"/>
</dbReference>
<feature type="region of interest" description="Disordered" evidence="1">
    <location>
        <begin position="296"/>
        <end position="435"/>
    </location>
</feature>
<dbReference type="Proteomes" id="UP000632118">
    <property type="component" value="Unassembled WGS sequence"/>
</dbReference>
<dbReference type="CDD" id="cd00403">
    <property type="entry name" value="Ribosomal_L1"/>
    <property type="match status" value="1"/>
</dbReference>
<feature type="non-terminal residue" evidence="2">
    <location>
        <position position="435"/>
    </location>
</feature>
<feature type="compositionally biased region" description="Basic residues" evidence="1">
    <location>
        <begin position="249"/>
        <end position="264"/>
    </location>
</feature>
<accession>A0A850WGA6</accession>
<feature type="compositionally biased region" description="Basic and acidic residues" evidence="1">
    <location>
        <begin position="320"/>
        <end position="332"/>
    </location>
</feature>
<dbReference type="OrthoDB" id="10251727at2759"/>
<comment type="caution">
    <text evidence="2">The sequence shown here is derived from an EMBL/GenBank/DDBJ whole genome shotgun (WGS) entry which is preliminary data.</text>
</comment>
<evidence type="ECO:0000313" key="3">
    <source>
        <dbReference type="Proteomes" id="UP000632118"/>
    </source>
</evidence>
<keyword evidence="3" id="KW-1185">Reference proteome</keyword>
<dbReference type="InterPro" id="IPR023674">
    <property type="entry name" value="Ribosomal_uL1-like"/>
</dbReference>
<reference evidence="2" key="1">
    <citation type="submission" date="2019-09" db="EMBL/GenBank/DDBJ databases">
        <title>Bird 10,000 Genomes (B10K) Project - Family phase.</title>
        <authorList>
            <person name="Zhang G."/>
        </authorList>
    </citation>
    <scope>NUCLEOTIDE SEQUENCE</scope>
    <source>
        <strain evidence="2">B10K-DU-002-48</strain>
        <tissue evidence="2">Muscle</tissue>
    </source>
</reference>
<dbReference type="Gene3D" id="3.30.190.20">
    <property type="match status" value="1"/>
</dbReference>
<feature type="region of interest" description="Disordered" evidence="1">
    <location>
        <begin position="248"/>
        <end position="270"/>
    </location>
</feature>
<proteinExistence type="predicted"/>
<sequence length="435" mass="48837">QVKKAVEALLAFARSKAKGDALLLNERENVHLLVTVWKIPRVAQVIKIPLPHGIRPETAEICLFTKDEPNLSAEQTETLYRKLLIQNGIRSVSQIISYKTLKKEYKLFEAKRRLLNRFDLFLSDDRIRRLLPSHLGKHFYERKKAPLSVNLKARNLAKELQKHIQGTTLPVTNKGCCYTARIGHTGMKADEILDNIIAAAEVIAKKLPKNWKNVKILHLKTLKSVALPIFTANISNLDELDRQPSLKKKEVKKGKNKKPKKAAKKLNSSQVTLTTKISDAAAATKAPAIKEKVVVQEPGDHDEEEEIPQLVPVQTTSLAELKKMEPSPEKGDNLSGKTKTPLGKRKKQPLALKTPKTKHKVTEERTDLQTSPKQKKAKQLSMPKEAVKEKEKKKTPKKPETKSFATPKAGKSIQSAKKSSKTLKQTPKKVCRPQS</sequence>
<gene>
    <name evidence="2" type="primary">Rsl1d1</name>
    <name evidence="2" type="ORF">FREMAG_R05088</name>
</gene>
<feature type="non-terminal residue" evidence="2">
    <location>
        <position position="1"/>
    </location>
</feature>
<dbReference type="AlphaFoldDB" id="A0A850WGA6"/>
<dbReference type="InterPro" id="IPR028364">
    <property type="entry name" value="Ribosomal_uL1/biogenesis"/>
</dbReference>
<feature type="compositionally biased region" description="Basic residues" evidence="1">
    <location>
        <begin position="418"/>
        <end position="435"/>
    </location>
</feature>
<evidence type="ECO:0000256" key="1">
    <source>
        <dbReference type="SAM" id="MobiDB-lite"/>
    </source>
</evidence>
<organism evidence="2 3">
    <name type="scientific">Fregata magnificens</name>
    <name type="common">Magnificent frigatebird</name>
    <dbReference type="NCBI Taxonomy" id="37042"/>
    <lineage>
        <taxon>Eukaryota</taxon>
        <taxon>Metazoa</taxon>
        <taxon>Chordata</taxon>
        <taxon>Craniata</taxon>
        <taxon>Vertebrata</taxon>
        <taxon>Euteleostomi</taxon>
        <taxon>Archelosauria</taxon>
        <taxon>Archosauria</taxon>
        <taxon>Dinosauria</taxon>
        <taxon>Saurischia</taxon>
        <taxon>Theropoda</taxon>
        <taxon>Coelurosauria</taxon>
        <taxon>Aves</taxon>
        <taxon>Neognathae</taxon>
        <taxon>Neoaves</taxon>
        <taxon>Aequornithes</taxon>
        <taxon>Suliformes</taxon>
        <taxon>Fregatidae</taxon>
        <taxon>Fregata</taxon>
    </lineage>
</organism>
<dbReference type="SUPFAM" id="SSF56808">
    <property type="entry name" value="Ribosomal protein L1"/>
    <property type="match status" value="1"/>
</dbReference>
<name>A0A850WGA6_FREMA</name>
<evidence type="ECO:0000313" key="2">
    <source>
        <dbReference type="EMBL" id="NWH53620.1"/>
    </source>
</evidence>
<dbReference type="EMBL" id="WAAD01035926">
    <property type="protein sequence ID" value="NWH53620.1"/>
    <property type="molecule type" value="Genomic_DNA"/>
</dbReference>